<sequence length="100" mass="10788">MGGGGAPTGLYPLWEKFRLLDPASKLITLLFGHAATDSRARPFKLIEHIHFGQHKGPSEESALLSQIRASHAAQPLVVSATDRSLCLVMTPRTVQSPSQS</sequence>
<keyword evidence="2" id="KW-1185">Reference proteome</keyword>
<accession>A0A8T2PNY7</accession>
<reference evidence="1" key="1">
    <citation type="thesis" date="2021" institute="BYU ScholarsArchive" country="Provo, UT, USA">
        <title>Applications of and Algorithms for Genome Assembly and Genomic Analyses with an Emphasis on Marine Teleosts.</title>
        <authorList>
            <person name="Pickett B.D."/>
        </authorList>
    </citation>
    <scope>NUCLEOTIDE SEQUENCE</scope>
    <source>
        <strain evidence="1">HI-2016</strain>
    </source>
</reference>
<proteinExistence type="predicted"/>
<name>A0A8T2PNY7_9TELE</name>
<evidence type="ECO:0000313" key="1">
    <source>
        <dbReference type="EMBL" id="KAG9352697.1"/>
    </source>
</evidence>
<comment type="caution">
    <text evidence="1">The sequence shown here is derived from an EMBL/GenBank/DDBJ whole genome shotgun (WGS) entry which is preliminary data.</text>
</comment>
<dbReference type="AlphaFoldDB" id="A0A8T2PNY7"/>
<organism evidence="1 2">
    <name type="scientific">Albula glossodonta</name>
    <name type="common">roundjaw bonefish</name>
    <dbReference type="NCBI Taxonomy" id="121402"/>
    <lineage>
        <taxon>Eukaryota</taxon>
        <taxon>Metazoa</taxon>
        <taxon>Chordata</taxon>
        <taxon>Craniata</taxon>
        <taxon>Vertebrata</taxon>
        <taxon>Euteleostomi</taxon>
        <taxon>Actinopterygii</taxon>
        <taxon>Neopterygii</taxon>
        <taxon>Teleostei</taxon>
        <taxon>Albuliformes</taxon>
        <taxon>Albulidae</taxon>
        <taxon>Albula</taxon>
    </lineage>
</organism>
<dbReference type="Proteomes" id="UP000824540">
    <property type="component" value="Unassembled WGS sequence"/>
</dbReference>
<evidence type="ECO:0000313" key="2">
    <source>
        <dbReference type="Proteomes" id="UP000824540"/>
    </source>
</evidence>
<gene>
    <name evidence="1" type="ORF">JZ751_021111</name>
</gene>
<dbReference type="EMBL" id="JAFBMS010000005">
    <property type="protein sequence ID" value="KAG9352697.1"/>
    <property type="molecule type" value="Genomic_DNA"/>
</dbReference>
<protein>
    <submittedName>
        <fullName evidence="1">Uncharacterized protein</fullName>
    </submittedName>
</protein>